<name>A0A841I1N7_9DEIO</name>
<evidence type="ECO:0000313" key="3">
    <source>
        <dbReference type="Proteomes" id="UP000569951"/>
    </source>
</evidence>
<dbReference type="PANTHER" id="PTHR45228">
    <property type="entry name" value="CYCLIC DI-GMP PHOSPHODIESTERASE TM_0186-RELATED"/>
    <property type="match status" value="1"/>
</dbReference>
<dbReference type="SMART" id="SM00471">
    <property type="entry name" value="HDc"/>
    <property type="match status" value="1"/>
</dbReference>
<accession>A0A841I1N7</accession>
<dbReference type="CDD" id="cd00077">
    <property type="entry name" value="HDc"/>
    <property type="match status" value="1"/>
</dbReference>
<dbReference type="PROSITE" id="PS51832">
    <property type="entry name" value="HD_GYP"/>
    <property type="match status" value="1"/>
</dbReference>
<dbReference type="Pfam" id="PF13185">
    <property type="entry name" value="GAF_2"/>
    <property type="match status" value="1"/>
</dbReference>
<dbReference type="RefSeq" id="WP_183986633.1">
    <property type="nucleotide sequence ID" value="NZ_JACHHG010000005.1"/>
</dbReference>
<sequence>MPYDHIQVALLSDVPERLRPCEAALRELQVTALYGSPDDPPPGALAFVDVHGGSAALAALHRRRPELPLVSFGPASEALYALRSGAVQHLSPDTLDPASLDEALRVALGLPRLEEGSRLLRALSELGEALLHQEADDSFYQRLLARAVALVPGAQAGSLLVRAADGCFDFRASLGYDFERLRQVRFTPEQALPQALRAPRLLNYRQFNVWLDPETSELLGHGRPETQVTLVTPVQAGGETVAVLNLDRFGSAQAFGSGSLRAAAAFATQVGLLLQRRRLEDELERRRHHDAHLNALLVTLETLHDPHEIITRALETLLALTRYPSVSYYRLETAALHLEAALQREGGAAPQEFASRIAGNLRELLAAGQPIIVPDAVALTEQDLRPELRPLVMRSMAAVPVRSGSAPHGLLVASSPHEALAPDTLELKLLEYLAGRLGNALERVRVQQNLERRVRRLSMISEVGELMRPLFDVQSIYQAITDCARQAAQASNASVLLYQPQDDTLQVMYCAGRDAAHLQGVRLRRNEGLSWLALESGQSFFAHNAALEPRVVNLGEVSEHGANFLAVPLTDVDGRPIGVLAVDTEASDHQFSQEDQALLEALAHAAGAKIHRLSMLDRSRLEARAYRALAEFGAAIEAESDPDLLTELGLGRLRELLGFEMAAEYDVLSGTATLRRCWGDYPQAMQNVREIHTHDNGAIATVLGSGEIMYIAHYDGWNGAHPIFRELGLRSGLFLPLIRQGRVIRICMLGSYHGEVHLEEVHLTIARSFMRRLEHTLERNEVLRELRAAREAALRVLGLALEYRDYETQGHTDRVVALCGRFGTALGLGEESQGALKWGAYLHDIGKLAIPDRVLFKPGALTAEEQELMRRHAQIGWEMCQDIPFLPDMTRDIVRWHHERWDGSGYPDGLSGEGIPLVARIFSLVDVYDALTSERPYKPPWSAHQSLNYIEAQSGIQFDPELSRQFVQLLRAEELL</sequence>
<organism evidence="2 3">
    <name type="scientific">Deinobacterium chartae</name>
    <dbReference type="NCBI Taxonomy" id="521158"/>
    <lineage>
        <taxon>Bacteria</taxon>
        <taxon>Thermotogati</taxon>
        <taxon>Deinococcota</taxon>
        <taxon>Deinococci</taxon>
        <taxon>Deinococcales</taxon>
        <taxon>Deinococcaceae</taxon>
        <taxon>Deinobacterium</taxon>
    </lineage>
</organism>
<protein>
    <submittedName>
        <fullName evidence="2">GAF domain-containing protein</fullName>
    </submittedName>
</protein>
<keyword evidence="3" id="KW-1185">Reference proteome</keyword>
<gene>
    <name evidence="2" type="ORF">HNR42_001765</name>
</gene>
<comment type="caution">
    <text evidence="2">The sequence shown here is derived from an EMBL/GenBank/DDBJ whole genome shotgun (WGS) entry which is preliminary data.</text>
</comment>
<dbReference type="SUPFAM" id="SSF55781">
    <property type="entry name" value="GAF domain-like"/>
    <property type="match status" value="4"/>
</dbReference>
<evidence type="ECO:0000259" key="1">
    <source>
        <dbReference type="PROSITE" id="PS51832"/>
    </source>
</evidence>
<proteinExistence type="predicted"/>
<dbReference type="Gene3D" id="1.10.3210.10">
    <property type="entry name" value="Hypothetical protein af1432"/>
    <property type="match status" value="1"/>
</dbReference>
<dbReference type="Gene3D" id="3.30.450.40">
    <property type="match status" value="4"/>
</dbReference>
<dbReference type="SMART" id="SM00065">
    <property type="entry name" value="GAF"/>
    <property type="match status" value="3"/>
</dbReference>
<dbReference type="InterPro" id="IPR037522">
    <property type="entry name" value="HD_GYP_dom"/>
</dbReference>
<evidence type="ECO:0000313" key="2">
    <source>
        <dbReference type="EMBL" id="MBB6098340.1"/>
    </source>
</evidence>
<dbReference type="Proteomes" id="UP000569951">
    <property type="component" value="Unassembled WGS sequence"/>
</dbReference>
<dbReference type="InterPro" id="IPR052020">
    <property type="entry name" value="Cyclic_di-GMP/3'3'-cGAMP_PDE"/>
</dbReference>
<dbReference type="InterPro" id="IPR003018">
    <property type="entry name" value="GAF"/>
</dbReference>
<dbReference type="Pfam" id="PF13487">
    <property type="entry name" value="HD_5"/>
    <property type="match status" value="1"/>
</dbReference>
<feature type="domain" description="HD-GYP" evidence="1">
    <location>
        <begin position="786"/>
        <end position="976"/>
    </location>
</feature>
<dbReference type="AlphaFoldDB" id="A0A841I1N7"/>
<dbReference type="Pfam" id="PF01590">
    <property type="entry name" value="GAF"/>
    <property type="match status" value="1"/>
</dbReference>
<reference evidence="2 3" key="1">
    <citation type="submission" date="2020-08" db="EMBL/GenBank/DDBJ databases">
        <title>Genomic Encyclopedia of Type Strains, Phase IV (KMG-IV): sequencing the most valuable type-strain genomes for metagenomic binning, comparative biology and taxonomic classification.</title>
        <authorList>
            <person name="Goeker M."/>
        </authorList>
    </citation>
    <scope>NUCLEOTIDE SEQUENCE [LARGE SCALE GENOMIC DNA]</scope>
    <source>
        <strain evidence="2 3">DSM 21458</strain>
    </source>
</reference>
<dbReference type="PANTHER" id="PTHR45228:SF8">
    <property type="entry name" value="TWO-COMPONENT RESPONSE REGULATOR-RELATED"/>
    <property type="match status" value="1"/>
</dbReference>
<dbReference type="EMBL" id="JACHHG010000005">
    <property type="protein sequence ID" value="MBB6098340.1"/>
    <property type="molecule type" value="Genomic_DNA"/>
</dbReference>
<dbReference type="SUPFAM" id="SSF109604">
    <property type="entry name" value="HD-domain/PDEase-like"/>
    <property type="match status" value="1"/>
</dbReference>
<dbReference type="InterPro" id="IPR003607">
    <property type="entry name" value="HD/PDEase_dom"/>
</dbReference>
<dbReference type="InterPro" id="IPR029016">
    <property type="entry name" value="GAF-like_dom_sf"/>
</dbReference>